<dbReference type="AlphaFoldDB" id="A0A1C7P916"/>
<dbReference type="STRING" id="1679444.PYTT_1893"/>
<dbReference type="Proteomes" id="UP000176204">
    <property type="component" value="Chromosome I"/>
</dbReference>
<feature type="signal peptide" evidence="1">
    <location>
        <begin position="1"/>
        <end position="20"/>
    </location>
</feature>
<organism evidence="2 3">
    <name type="scientific">Akkermansia glycaniphila</name>
    <dbReference type="NCBI Taxonomy" id="1679444"/>
    <lineage>
        <taxon>Bacteria</taxon>
        <taxon>Pseudomonadati</taxon>
        <taxon>Verrucomicrobiota</taxon>
        <taxon>Verrucomicrobiia</taxon>
        <taxon>Verrucomicrobiales</taxon>
        <taxon>Akkermansiaceae</taxon>
        <taxon>Akkermansia</taxon>
    </lineage>
</organism>
<reference evidence="3" key="1">
    <citation type="submission" date="2016-09" db="EMBL/GenBank/DDBJ databases">
        <authorList>
            <person name="Koehorst J."/>
        </authorList>
    </citation>
    <scope>NUCLEOTIDE SEQUENCE [LARGE SCALE GENOMIC DNA]</scope>
</reference>
<dbReference type="RefSeq" id="WP_067777852.1">
    <property type="nucleotide sequence ID" value="NZ_LIGX01000041.1"/>
</dbReference>
<protein>
    <recommendedName>
        <fullName evidence="4">Lipoprotein</fullName>
    </recommendedName>
</protein>
<gene>
    <name evidence="2" type="ORF">PYTT_1893</name>
</gene>
<feature type="chain" id="PRO_5014266440" description="Lipoprotein" evidence="1">
    <location>
        <begin position="21"/>
        <end position="316"/>
    </location>
</feature>
<dbReference type="PROSITE" id="PS51257">
    <property type="entry name" value="PROKAR_LIPOPROTEIN"/>
    <property type="match status" value="1"/>
</dbReference>
<evidence type="ECO:0000313" key="3">
    <source>
        <dbReference type="Proteomes" id="UP000176204"/>
    </source>
</evidence>
<evidence type="ECO:0000256" key="1">
    <source>
        <dbReference type="SAM" id="SignalP"/>
    </source>
</evidence>
<keyword evidence="1" id="KW-0732">Signal</keyword>
<evidence type="ECO:0008006" key="4">
    <source>
        <dbReference type="Google" id="ProtNLM"/>
    </source>
</evidence>
<proteinExistence type="predicted"/>
<evidence type="ECO:0000313" key="2">
    <source>
        <dbReference type="EMBL" id="SEH93858.1"/>
    </source>
</evidence>
<dbReference type="KEGG" id="agl:PYTT_1893"/>
<name>A0A1C7P916_9BACT</name>
<dbReference type="EMBL" id="LT629973">
    <property type="protein sequence ID" value="SEH93858.1"/>
    <property type="molecule type" value="Genomic_DNA"/>
</dbReference>
<keyword evidence="3" id="KW-1185">Reference proteome</keyword>
<sequence length="316" mass="35627">MKHIPLLLALLGLASCTGPAPLYTITRTVSPPPAASAKPGFAPDDITGKTVTIDHSREETIRRRNENSDTYWNYFDRDLKRIKPHAPWQKTGKPGTKTEESFPYGHMDSIRYAITDPNNKHPNDSGPISSETTYCKTGANTAEITSGYRNNMLDMPGPATYELVFTSPGKGYIKPYIAWGGIDPYAVRNLTFSLKQDTAPIDRLRTALASTSTITTAHIIPNFRMEGREGHGEATFSHEDTQTIKNILSRMQPRQPQNADYRTDTMWKLNLYDPQGRQLHSIRISDIEPTGNLQCADENDRRTLERIVRKRLPWKP</sequence>
<accession>A0A1C7P916</accession>